<dbReference type="GO" id="GO:0000981">
    <property type="term" value="F:DNA-binding transcription factor activity, RNA polymerase II-specific"/>
    <property type="evidence" value="ECO:0007669"/>
    <property type="project" value="InterPro"/>
</dbReference>
<evidence type="ECO:0000256" key="3">
    <source>
        <dbReference type="ARBA" id="ARBA00023163"/>
    </source>
</evidence>
<dbReference type="InterPro" id="IPR001138">
    <property type="entry name" value="Zn2Cys6_DnaBD"/>
</dbReference>
<accession>S8B9S7</accession>
<dbReference type="HOGENOM" id="CLU_004804_0_2_1"/>
<organism evidence="7 8">
    <name type="scientific">Dactylellina haptotyla (strain CBS 200.50)</name>
    <name type="common">Nematode-trapping fungus</name>
    <name type="synonym">Monacrosporium haptotylum</name>
    <dbReference type="NCBI Taxonomy" id="1284197"/>
    <lineage>
        <taxon>Eukaryota</taxon>
        <taxon>Fungi</taxon>
        <taxon>Dikarya</taxon>
        <taxon>Ascomycota</taxon>
        <taxon>Pezizomycotina</taxon>
        <taxon>Orbiliomycetes</taxon>
        <taxon>Orbiliales</taxon>
        <taxon>Orbiliaceae</taxon>
        <taxon>Dactylellina</taxon>
    </lineage>
</organism>
<keyword evidence="8" id="KW-1185">Reference proteome</keyword>
<reference evidence="7 8" key="1">
    <citation type="journal article" date="2013" name="PLoS Genet.">
        <title>Genomic mechanisms accounting for the adaptation to parasitism in nematode-trapping fungi.</title>
        <authorList>
            <person name="Meerupati T."/>
            <person name="Andersson K.M."/>
            <person name="Friman E."/>
            <person name="Kumar D."/>
            <person name="Tunlid A."/>
            <person name="Ahren D."/>
        </authorList>
    </citation>
    <scope>NUCLEOTIDE SEQUENCE [LARGE SCALE GENOMIC DNA]</scope>
    <source>
        <strain evidence="7 8">CBS 200.50</strain>
    </source>
</reference>
<dbReference type="eggNOG" id="ENOG502SJ8Q">
    <property type="taxonomic scope" value="Eukaryota"/>
</dbReference>
<keyword evidence="4" id="KW-0539">Nucleus</keyword>
<name>S8B9S7_DACHA</name>
<evidence type="ECO:0000256" key="1">
    <source>
        <dbReference type="ARBA" id="ARBA00022723"/>
    </source>
</evidence>
<feature type="region of interest" description="Disordered" evidence="5">
    <location>
        <begin position="639"/>
        <end position="662"/>
    </location>
</feature>
<feature type="region of interest" description="Disordered" evidence="5">
    <location>
        <begin position="1"/>
        <end position="23"/>
    </location>
</feature>
<dbReference type="OMA" id="PAQWWIM"/>
<dbReference type="EMBL" id="AQGS01001030">
    <property type="protein sequence ID" value="EPS35808.1"/>
    <property type="molecule type" value="Genomic_DNA"/>
</dbReference>
<evidence type="ECO:0000313" key="8">
    <source>
        <dbReference type="Proteomes" id="UP000015100"/>
    </source>
</evidence>
<dbReference type="AlphaFoldDB" id="S8B9S7"/>
<dbReference type="SUPFAM" id="SSF57701">
    <property type="entry name" value="Zn2/Cys6 DNA-binding domain"/>
    <property type="match status" value="1"/>
</dbReference>
<dbReference type="CDD" id="cd12148">
    <property type="entry name" value="fungal_TF_MHR"/>
    <property type="match status" value="1"/>
</dbReference>
<proteinExistence type="predicted"/>
<dbReference type="Pfam" id="PF00172">
    <property type="entry name" value="Zn_clus"/>
    <property type="match status" value="1"/>
</dbReference>
<dbReference type="GO" id="GO:0003677">
    <property type="term" value="F:DNA binding"/>
    <property type="evidence" value="ECO:0007669"/>
    <property type="project" value="InterPro"/>
</dbReference>
<dbReference type="InterPro" id="IPR036864">
    <property type="entry name" value="Zn2-C6_fun-type_DNA-bd_sf"/>
</dbReference>
<dbReference type="Gene3D" id="4.10.240.10">
    <property type="entry name" value="Zn(2)-C6 fungal-type DNA-binding domain"/>
    <property type="match status" value="1"/>
</dbReference>
<protein>
    <recommendedName>
        <fullName evidence="6">Zn(2)-C6 fungal-type domain-containing protein</fullName>
    </recommendedName>
</protein>
<dbReference type="GO" id="GO:0006351">
    <property type="term" value="P:DNA-templated transcription"/>
    <property type="evidence" value="ECO:0007669"/>
    <property type="project" value="InterPro"/>
</dbReference>
<keyword evidence="3" id="KW-0804">Transcription</keyword>
<dbReference type="Proteomes" id="UP000015100">
    <property type="component" value="Unassembled WGS sequence"/>
</dbReference>
<dbReference type="PROSITE" id="PS50048">
    <property type="entry name" value="ZN2_CY6_FUNGAL_2"/>
    <property type="match status" value="1"/>
</dbReference>
<keyword evidence="1" id="KW-0479">Metal-binding</keyword>
<sequence>MADLGSNVTDIGEKAEVNGPKRRKIRKGTQSCWECKRRKVRCTFASPTEGICDGCRSRGTKCIGQEFLDETAPTRRLNRVDWMAALVEQLAERSTGTQSKSQASERTPEQISTILSEATDVQSECYVTGDFKNISKVLLDVWPSQHNFDILSSAPVSPSVLYHGVVCIPYSSFLAEPIPSPQSLLQLPRRVSHPVIIARKLLLLATFLQGVPAQYAENLANMTVNYRTLMTNAVGTVGRLVTNNDELLASLESIECLMIESMYRNNAGDLRRAWLINRKAMTIAQLLGIHKASVHISPSMIIEEETRTRIDSAQMWFRIVCSDRYLSLMLGLPQGSTDNIFASLSALDTCTPLERMERLESLAGGMILQRNSSEQPDIDATRKIDKLLQDAGSLMSPKWWLPAPDPGLINGKDAKSFEETIRVTNQFTHYHQLVQLHLPYMMRSDLRYEYNKLTAANASRAILTGFLHFRNSVQSTAYCRGIDYTVFIASTVLCIAHIESRRGNGGITNNINVPISESLLHQRQSDRGLLDRTLEIMQSTAEAENDLIAKEISTILEQLLVIESDSTNNGREYQTTAELGADTRADPAAASSEVTSVLQIHIPHFGTIRIEERHAVPDRCQQAQGADDDWLHTVFTLDETPPPSSHRLDAPHTGQSAGSGWSYDAESLCESGRDGLYTHLNLDLQAPSVLEMDFLDNLSQLQ</sequence>
<dbReference type="SMART" id="SM00066">
    <property type="entry name" value="GAL4"/>
    <property type="match status" value="1"/>
</dbReference>
<dbReference type="STRING" id="1284197.S8B9S7"/>
<feature type="domain" description="Zn(2)-C6 fungal-type" evidence="6">
    <location>
        <begin position="31"/>
        <end position="62"/>
    </location>
</feature>
<evidence type="ECO:0000256" key="5">
    <source>
        <dbReference type="SAM" id="MobiDB-lite"/>
    </source>
</evidence>
<comment type="caution">
    <text evidence="7">The sequence shown here is derived from an EMBL/GenBank/DDBJ whole genome shotgun (WGS) entry which is preliminary data.</text>
</comment>
<dbReference type="OrthoDB" id="5392779at2759"/>
<evidence type="ECO:0000259" key="6">
    <source>
        <dbReference type="PROSITE" id="PS50048"/>
    </source>
</evidence>
<reference evidence="8" key="2">
    <citation type="submission" date="2013-04" db="EMBL/GenBank/DDBJ databases">
        <title>Genomic mechanisms accounting for the adaptation to parasitism in nematode-trapping fungi.</title>
        <authorList>
            <person name="Ahren D.G."/>
        </authorList>
    </citation>
    <scope>NUCLEOTIDE SEQUENCE [LARGE SCALE GENOMIC DNA]</scope>
    <source>
        <strain evidence="8">CBS 200.50</strain>
    </source>
</reference>
<dbReference type="InterPro" id="IPR007219">
    <property type="entry name" value="XnlR_reg_dom"/>
</dbReference>
<keyword evidence="2" id="KW-0805">Transcription regulation</keyword>
<dbReference type="CDD" id="cd00067">
    <property type="entry name" value="GAL4"/>
    <property type="match status" value="1"/>
</dbReference>
<evidence type="ECO:0000256" key="4">
    <source>
        <dbReference type="ARBA" id="ARBA00023242"/>
    </source>
</evidence>
<gene>
    <name evidence="7" type="ORF">H072_10795</name>
</gene>
<dbReference type="PANTHER" id="PTHR47840">
    <property type="entry name" value="ZN(II)2CYS6 TRANSCRIPTION FACTOR (EUROFUNG)-RELATED"/>
    <property type="match status" value="1"/>
</dbReference>
<dbReference type="PROSITE" id="PS00463">
    <property type="entry name" value="ZN2_CY6_FUNGAL_1"/>
    <property type="match status" value="1"/>
</dbReference>
<dbReference type="PANTHER" id="PTHR47840:SF1">
    <property type="entry name" value="ZN(II)2CYS6 TRANSCRIPTION FACTOR (EUROFUNG)"/>
    <property type="match status" value="1"/>
</dbReference>
<evidence type="ECO:0000313" key="7">
    <source>
        <dbReference type="EMBL" id="EPS35808.1"/>
    </source>
</evidence>
<dbReference type="SMART" id="SM00906">
    <property type="entry name" value="Fungal_trans"/>
    <property type="match status" value="1"/>
</dbReference>
<dbReference type="Pfam" id="PF04082">
    <property type="entry name" value="Fungal_trans"/>
    <property type="match status" value="1"/>
</dbReference>
<dbReference type="GO" id="GO:0008270">
    <property type="term" value="F:zinc ion binding"/>
    <property type="evidence" value="ECO:0007669"/>
    <property type="project" value="InterPro"/>
</dbReference>
<evidence type="ECO:0000256" key="2">
    <source>
        <dbReference type="ARBA" id="ARBA00023015"/>
    </source>
</evidence>